<sequence length="280" mass="30669">MKSQTKRLSYLIVTVVMLFNSAWAGTSHVSINQRLFDLGKIPLIKLNIVSDVTDTERLQFIVQQQSGEERLMVDRINDFMYLLQGIDEVTDPDAKLVVNEYLQQRWLTVASLPLFADSVPVADPPSSKKLSLYRHIEPSVAVPALEATAAKSAPTPNAAKTASPQKAISAAPESAAVASVNSSVKSSANSSANSSAYMDGCRLDYNGSQTLWRLANRYAKEWNTNVYAAALGILEANPKAFYRGNPSSLRRDAQLRCPSAQLLAQYADKKVAEKKFDALL</sequence>
<reference evidence="1 2" key="1">
    <citation type="submission" date="2021-03" db="EMBL/GenBank/DDBJ databases">
        <title>Novel species identification of genus Shewanella.</title>
        <authorList>
            <person name="Liu G."/>
            <person name="Zhang Q."/>
        </authorList>
    </citation>
    <scope>NUCLEOTIDE SEQUENCE [LARGE SCALE GENOMIC DNA]</scope>
    <source>
        <strain evidence="1 2">FJAT-51800</strain>
    </source>
</reference>
<accession>A0ABX7QP49</accession>
<proteinExistence type="predicted"/>
<dbReference type="RefSeq" id="WP_207354487.1">
    <property type="nucleotide sequence ID" value="NZ_CP071503.1"/>
</dbReference>
<evidence type="ECO:0000313" key="2">
    <source>
        <dbReference type="Proteomes" id="UP000662770"/>
    </source>
</evidence>
<gene>
    <name evidence="1" type="ORF">JYB87_16245</name>
</gene>
<evidence type="ECO:0000313" key="1">
    <source>
        <dbReference type="EMBL" id="QSX33254.1"/>
    </source>
</evidence>
<protein>
    <submittedName>
        <fullName evidence="1">Fimbrial protein FimV</fullName>
    </submittedName>
</protein>
<keyword evidence="2" id="KW-1185">Reference proteome</keyword>
<organism evidence="1 2">
    <name type="scientific">Shewanella avicenniae</name>
    <dbReference type="NCBI Taxonomy" id="2814294"/>
    <lineage>
        <taxon>Bacteria</taxon>
        <taxon>Pseudomonadati</taxon>
        <taxon>Pseudomonadota</taxon>
        <taxon>Gammaproteobacteria</taxon>
        <taxon>Alteromonadales</taxon>
        <taxon>Shewanellaceae</taxon>
        <taxon>Shewanella</taxon>
    </lineage>
</organism>
<dbReference type="Proteomes" id="UP000662770">
    <property type="component" value="Chromosome"/>
</dbReference>
<name>A0ABX7QP49_9GAMM</name>
<dbReference type="EMBL" id="CP071503">
    <property type="protein sequence ID" value="QSX33254.1"/>
    <property type="molecule type" value="Genomic_DNA"/>
</dbReference>